<dbReference type="Proteomes" id="UP000580568">
    <property type="component" value="Unassembled WGS sequence"/>
</dbReference>
<gene>
    <name evidence="1" type="ORF">bsdtw1_00201</name>
</gene>
<evidence type="ECO:0000313" key="2">
    <source>
        <dbReference type="Proteomes" id="UP000580568"/>
    </source>
</evidence>
<comment type="caution">
    <text evidence="1">The sequence shown here is derived from an EMBL/GenBank/DDBJ whole genome shotgun (WGS) entry which is preliminary data.</text>
</comment>
<keyword evidence="2" id="KW-1185">Reference proteome</keyword>
<evidence type="ECO:0000313" key="1">
    <source>
        <dbReference type="EMBL" id="GFP74156.1"/>
    </source>
</evidence>
<proteinExistence type="predicted"/>
<name>A0A6V8SBS8_9CLOT</name>
<protein>
    <submittedName>
        <fullName evidence="1">Uncharacterized protein</fullName>
    </submittedName>
</protein>
<dbReference type="AlphaFoldDB" id="A0A6V8SBS8"/>
<sequence length="71" mass="7752">MNLAIKKDTTTTLVVNMSTKASNEEAFRAEESILSPMNLLNLISHILNIIDIKRSTKGTHSKITGSGLIIL</sequence>
<accession>A0A6V8SBS8</accession>
<reference evidence="1 2" key="1">
    <citation type="submission" date="2020-07" db="EMBL/GenBank/DDBJ databases">
        <title>A new beta-1,3-glucan-decomposing anaerobic bacterium isolated from anoxic soil subjected to biological soil disinfestation.</title>
        <authorList>
            <person name="Ueki A."/>
            <person name="Tonouchi A."/>
        </authorList>
    </citation>
    <scope>NUCLEOTIDE SEQUENCE [LARGE SCALE GENOMIC DNA]</scope>
    <source>
        <strain evidence="1 2">TW1</strain>
    </source>
</reference>
<dbReference type="EMBL" id="BLZR01000001">
    <property type="protein sequence ID" value="GFP74156.1"/>
    <property type="molecule type" value="Genomic_DNA"/>
</dbReference>
<organism evidence="1 2">
    <name type="scientific">Clostridium fungisolvens</name>
    <dbReference type="NCBI Taxonomy" id="1604897"/>
    <lineage>
        <taxon>Bacteria</taxon>
        <taxon>Bacillati</taxon>
        <taxon>Bacillota</taxon>
        <taxon>Clostridia</taxon>
        <taxon>Eubacteriales</taxon>
        <taxon>Clostridiaceae</taxon>
        <taxon>Clostridium</taxon>
    </lineage>
</organism>